<comment type="caution">
    <text evidence="4">The sequence shown here is derived from an EMBL/GenBank/DDBJ whole genome shotgun (WGS) entry which is preliminary data.</text>
</comment>
<dbReference type="InterPro" id="IPR000825">
    <property type="entry name" value="SUF_FeS_clus_asmbl_SufBD_core"/>
</dbReference>
<accession>A0ABN2XRE0</accession>
<dbReference type="SUPFAM" id="SSF101960">
    <property type="entry name" value="Stabilizer of iron transporter SufD"/>
    <property type="match status" value="1"/>
</dbReference>
<gene>
    <name evidence="4" type="primary">sufB</name>
    <name evidence="4" type="ORF">GCM10009824_15490</name>
</gene>
<dbReference type="PANTHER" id="PTHR30508:SF1">
    <property type="entry name" value="UPF0051 PROTEIN ABCI8, CHLOROPLASTIC-RELATED"/>
    <property type="match status" value="1"/>
</dbReference>
<evidence type="ECO:0000313" key="4">
    <source>
        <dbReference type="EMBL" id="GAA2116638.1"/>
    </source>
</evidence>
<reference evidence="4 5" key="1">
    <citation type="journal article" date="2019" name="Int. J. Syst. Evol. Microbiol.">
        <title>The Global Catalogue of Microorganisms (GCM) 10K type strain sequencing project: providing services to taxonomists for standard genome sequencing and annotation.</title>
        <authorList>
            <consortium name="The Broad Institute Genomics Platform"/>
            <consortium name="The Broad Institute Genome Sequencing Center for Infectious Disease"/>
            <person name="Wu L."/>
            <person name="Ma J."/>
        </authorList>
    </citation>
    <scope>NUCLEOTIDE SEQUENCE [LARGE SCALE GENOMIC DNA]</scope>
    <source>
        <strain evidence="4 5">JCM 15914</strain>
    </source>
</reference>
<dbReference type="Pfam" id="PF01458">
    <property type="entry name" value="SUFBD_core"/>
    <property type="match status" value="1"/>
</dbReference>
<evidence type="ECO:0000259" key="3">
    <source>
        <dbReference type="Pfam" id="PF19295"/>
    </source>
</evidence>
<proteinExistence type="inferred from homology"/>
<keyword evidence="5" id="KW-1185">Reference proteome</keyword>
<comment type="similarity">
    <text evidence="1">Belongs to the iron-sulfur cluster assembly SufBD family.</text>
</comment>
<dbReference type="Pfam" id="PF19295">
    <property type="entry name" value="SufBD_N"/>
    <property type="match status" value="1"/>
</dbReference>
<feature type="domain" description="SUF system FeS cluster assembly SufBD core" evidence="2">
    <location>
        <begin position="228"/>
        <end position="462"/>
    </location>
</feature>
<name>A0ABN2XRE0_9MICC</name>
<dbReference type="Proteomes" id="UP001500166">
    <property type="component" value="Unassembled WGS sequence"/>
</dbReference>
<dbReference type="RefSeq" id="WP_344224419.1">
    <property type="nucleotide sequence ID" value="NZ_BAAAQA010000015.1"/>
</dbReference>
<evidence type="ECO:0000259" key="2">
    <source>
        <dbReference type="Pfam" id="PF01458"/>
    </source>
</evidence>
<dbReference type="InterPro" id="IPR037284">
    <property type="entry name" value="SUF_FeS_clus_asmbl_SufBD_sf"/>
</dbReference>
<protein>
    <submittedName>
        <fullName evidence="4">Fe-S cluster assembly protein SufB</fullName>
    </submittedName>
</protein>
<dbReference type="InterPro" id="IPR010231">
    <property type="entry name" value="SUF_FeS_clus_asmbl_SufB"/>
</dbReference>
<sequence length="491" mass="55130">MTERTVPADTAGNKPEDTVISEILEMNPELEGIGQYQYGWADKNDAGASARRGVNADVVRDISDKKNEPEWMLNLRQKGLRFFDRKPMPTWGADLSGIDFDNIKYFVRSTEQQAGSWEELPEDIRNTYEKLGIPEAERNRLVAGVAAQYESEVVYHQIREDLERQGVIFMDTDTALKEHPEFFEEYFGTVIPVGDNKFAALNTAVWSGGSFVYVPKGVHVDIPLQAYFRINTENMGQFERTLIVADEDSYVHYIEGCTAPIYKTDSLHSAVVEIICKKNARVRYTTIQNWSNNVYNLVTKRAIAHEGATMEWVDGNIGSKVTQKYPAVYMTGEHARGETLSIAFAGEGQHQDTGSKMVHIAPNTSSSIVSKSVARNGGRSAYRGLVQVREGAKHSKSNVVCDALLVDTISRSDTYPYVDIREDDVTMGHEATVSRVSEEQLFYLMQRGMAEEEAMAMIVRGFVEPIARELPMEYALELNRLIELQMEGSVG</sequence>
<evidence type="ECO:0000256" key="1">
    <source>
        <dbReference type="ARBA" id="ARBA00043967"/>
    </source>
</evidence>
<dbReference type="NCBIfam" id="TIGR01980">
    <property type="entry name" value="sufB"/>
    <property type="match status" value="1"/>
</dbReference>
<dbReference type="EMBL" id="BAAAQA010000015">
    <property type="protein sequence ID" value="GAA2116638.1"/>
    <property type="molecule type" value="Genomic_DNA"/>
</dbReference>
<dbReference type="InterPro" id="IPR045595">
    <property type="entry name" value="SufBD_N"/>
</dbReference>
<dbReference type="PANTHER" id="PTHR30508">
    <property type="entry name" value="FES CLUSTER ASSEMBLY PROTEIN SUF"/>
    <property type="match status" value="1"/>
</dbReference>
<dbReference type="InterPro" id="IPR055346">
    <property type="entry name" value="Fe-S_cluster_assembly_SufBD"/>
</dbReference>
<feature type="domain" description="SUF system FeS cluster assembly SufBD N-terminal" evidence="3">
    <location>
        <begin position="163"/>
        <end position="225"/>
    </location>
</feature>
<evidence type="ECO:0000313" key="5">
    <source>
        <dbReference type="Proteomes" id="UP001500166"/>
    </source>
</evidence>
<organism evidence="4 5">
    <name type="scientific">Kocuria atrinae</name>
    <dbReference type="NCBI Taxonomy" id="592377"/>
    <lineage>
        <taxon>Bacteria</taxon>
        <taxon>Bacillati</taxon>
        <taxon>Actinomycetota</taxon>
        <taxon>Actinomycetes</taxon>
        <taxon>Micrococcales</taxon>
        <taxon>Micrococcaceae</taxon>
        <taxon>Kocuria</taxon>
    </lineage>
</organism>